<dbReference type="InterPro" id="IPR015168">
    <property type="entry name" value="SsuA/THI5"/>
</dbReference>
<evidence type="ECO:0000256" key="2">
    <source>
        <dbReference type="ARBA" id="ARBA00010742"/>
    </source>
</evidence>
<evidence type="ECO:0000256" key="1">
    <source>
        <dbReference type="ARBA" id="ARBA00004418"/>
    </source>
</evidence>
<dbReference type="PANTHER" id="PTHR30024:SF47">
    <property type="entry name" value="TAURINE-BINDING PERIPLASMIC PROTEIN"/>
    <property type="match status" value="1"/>
</dbReference>
<organism evidence="5 6">
    <name type="scientific">Halarchaeum rubridurum</name>
    <dbReference type="NCBI Taxonomy" id="489911"/>
    <lineage>
        <taxon>Archaea</taxon>
        <taxon>Methanobacteriati</taxon>
        <taxon>Methanobacteriota</taxon>
        <taxon>Stenosarchaea group</taxon>
        <taxon>Halobacteria</taxon>
        <taxon>Halobacteriales</taxon>
        <taxon>Halobacteriaceae</taxon>
    </lineage>
</organism>
<keyword evidence="3" id="KW-0732">Signal</keyword>
<comment type="caution">
    <text evidence="5">The sequence shown here is derived from an EMBL/GenBank/DDBJ whole genome shotgun (WGS) entry which is preliminary data.</text>
</comment>
<dbReference type="Pfam" id="PF09084">
    <property type="entry name" value="NMT1"/>
    <property type="match status" value="1"/>
</dbReference>
<dbReference type="InterPro" id="IPR006311">
    <property type="entry name" value="TAT_signal"/>
</dbReference>
<dbReference type="Gene3D" id="3.40.190.10">
    <property type="entry name" value="Periplasmic binding protein-like II"/>
    <property type="match status" value="2"/>
</dbReference>
<evidence type="ECO:0000313" key="6">
    <source>
        <dbReference type="Proteomes" id="UP000765891"/>
    </source>
</evidence>
<comment type="subcellular location">
    <subcellularLocation>
        <location evidence="1">Periplasm</location>
    </subcellularLocation>
</comment>
<gene>
    <name evidence="5" type="ORF">J2752_001602</name>
</gene>
<dbReference type="AlphaFoldDB" id="A0A8T4GM86"/>
<dbReference type="EMBL" id="JAGGKO010000002">
    <property type="protein sequence ID" value="MBP1954690.1"/>
    <property type="molecule type" value="Genomic_DNA"/>
</dbReference>
<comment type="similarity">
    <text evidence="2">Belongs to the bacterial solute-binding protein SsuA/TauA family.</text>
</comment>
<dbReference type="Proteomes" id="UP000765891">
    <property type="component" value="Unassembled WGS sequence"/>
</dbReference>
<dbReference type="RefSeq" id="WP_188870774.1">
    <property type="nucleotide sequence ID" value="NZ_BMOO01000002.1"/>
</dbReference>
<dbReference type="PANTHER" id="PTHR30024">
    <property type="entry name" value="ALIPHATIC SULFONATES-BINDING PROTEIN-RELATED"/>
    <property type="match status" value="1"/>
</dbReference>
<dbReference type="GO" id="GO:0042597">
    <property type="term" value="C:periplasmic space"/>
    <property type="evidence" value="ECO:0007669"/>
    <property type="project" value="UniProtKB-SubCell"/>
</dbReference>
<proteinExistence type="inferred from homology"/>
<protein>
    <submittedName>
        <fullName evidence="5">ABC-type nitrate/sulfonate/bicarbonate transport system substrate-binding protein</fullName>
    </submittedName>
</protein>
<evidence type="ECO:0000259" key="4">
    <source>
        <dbReference type="Pfam" id="PF09084"/>
    </source>
</evidence>
<dbReference type="OrthoDB" id="302405at2157"/>
<feature type="domain" description="SsuA/THI5-like" evidence="4">
    <location>
        <begin position="58"/>
        <end position="272"/>
    </location>
</feature>
<dbReference type="PROSITE" id="PS51257">
    <property type="entry name" value="PROKAR_LIPOPROTEIN"/>
    <property type="match status" value="1"/>
</dbReference>
<sequence>MPQRTRRNLLKATGVAASVGLAGCGGTGGSSGGDASSTSSGGEGMTSLSPMAIAGTINHPRWSAALDQGFYADRGLDVTPQYKPFPAQIQAVSGGSVATALESFLPYLGNVVKGQDLVTFGFQAGLQSINALYVRADSDYETIEDLKGERIGVWSFGSSTVQAFEALMAERTGLNLRKDFETTTAAPPALIGLLDSGKIDAVIDVSSLTIKMEAQPEKYRNIVGLNEMWLNQSGHTLPLTSWWCTADWYENNTDVAAAMVEASKETVQYWRDNTTDILQQWGEPASITTDAQIDVVDEMANEGHVFRKEQSQEFVDSTWEFAALMQEHGYIDSVPAQDDVLKNPV</sequence>
<dbReference type="SUPFAM" id="SSF53850">
    <property type="entry name" value="Periplasmic binding protein-like II"/>
    <property type="match status" value="1"/>
</dbReference>
<evidence type="ECO:0000256" key="3">
    <source>
        <dbReference type="ARBA" id="ARBA00022729"/>
    </source>
</evidence>
<reference evidence="5" key="1">
    <citation type="submission" date="2021-03" db="EMBL/GenBank/DDBJ databases">
        <title>Genomic Encyclopedia of Type Strains, Phase IV (KMG-IV): sequencing the most valuable type-strain genomes for metagenomic binning, comparative biology and taxonomic classification.</title>
        <authorList>
            <person name="Goeker M."/>
        </authorList>
    </citation>
    <scope>NUCLEOTIDE SEQUENCE</scope>
    <source>
        <strain evidence="5">DSM 22443</strain>
    </source>
</reference>
<accession>A0A8T4GM86</accession>
<evidence type="ECO:0000313" key="5">
    <source>
        <dbReference type="EMBL" id="MBP1954690.1"/>
    </source>
</evidence>
<dbReference type="PROSITE" id="PS51318">
    <property type="entry name" value="TAT"/>
    <property type="match status" value="1"/>
</dbReference>
<name>A0A8T4GM86_9EURY</name>